<dbReference type="PANTHER" id="PTHR24256">
    <property type="entry name" value="TRYPTASE-RELATED"/>
    <property type="match status" value="1"/>
</dbReference>
<dbReference type="InterPro" id="IPR051487">
    <property type="entry name" value="Ser/Thr_Proteases_Immune/Dev"/>
</dbReference>
<dbReference type="InterPro" id="IPR033116">
    <property type="entry name" value="TRYPSIN_SER"/>
</dbReference>
<feature type="domain" description="Peptidase S1" evidence="4">
    <location>
        <begin position="40"/>
        <end position="310"/>
    </location>
</feature>
<comment type="similarity">
    <text evidence="2">Belongs to the peptidase S1 family. CLIP subfamily.</text>
</comment>
<evidence type="ECO:0000313" key="5">
    <source>
        <dbReference type="EMBL" id="CAL8109481.1"/>
    </source>
</evidence>
<dbReference type="CDD" id="cd00190">
    <property type="entry name" value="Tryp_SPc"/>
    <property type="match status" value="1"/>
</dbReference>
<keyword evidence="6" id="KW-1185">Reference proteome</keyword>
<accession>A0ABP1QNF3</accession>
<dbReference type="InterPro" id="IPR043504">
    <property type="entry name" value="Peptidase_S1_PA_chymotrypsin"/>
</dbReference>
<dbReference type="Proteomes" id="UP001642540">
    <property type="component" value="Unassembled WGS sequence"/>
</dbReference>
<dbReference type="SMART" id="SM00020">
    <property type="entry name" value="Tryp_SPc"/>
    <property type="match status" value="1"/>
</dbReference>
<dbReference type="Pfam" id="PF00089">
    <property type="entry name" value="Trypsin"/>
    <property type="match status" value="1"/>
</dbReference>
<dbReference type="PROSITE" id="PS00134">
    <property type="entry name" value="TRYPSIN_HIS"/>
    <property type="match status" value="1"/>
</dbReference>
<keyword evidence="1" id="KW-1015">Disulfide bond</keyword>
<evidence type="ECO:0000256" key="3">
    <source>
        <dbReference type="RuleBase" id="RU363034"/>
    </source>
</evidence>
<evidence type="ECO:0000259" key="4">
    <source>
        <dbReference type="PROSITE" id="PS50240"/>
    </source>
</evidence>
<dbReference type="Gene3D" id="2.40.10.10">
    <property type="entry name" value="Trypsin-like serine proteases"/>
    <property type="match status" value="1"/>
</dbReference>
<keyword evidence="3" id="KW-0720">Serine protease</keyword>
<keyword evidence="3" id="KW-0378">Hydrolase</keyword>
<evidence type="ECO:0000256" key="1">
    <source>
        <dbReference type="ARBA" id="ARBA00023157"/>
    </source>
</evidence>
<evidence type="ECO:0000256" key="2">
    <source>
        <dbReference type="ARBA" id="ARBA00024195"/>
    </source>
</evidence>
<sequence>MDFVTKVLIVLFGYVTLFYGVHGFLNDPKCGQNVYRNERILGGEKLNEAEFPWYVSIKETGKHECSGFIINERMVLSASHCFQDFSDRAAASPKTISVTLAAYHFSHDEGTTYFTKYTKWEQDVKVKRIIRHPSYDAFNESGKFDIAILLLDDKIQWNHATMPVCLPTKTESTLTTKSLHSLYDSEFKSGEIATVVGWDTKMNSVKGGESTLQKVQLKLYDTEECKRLLLEKNIKIKTDIDSSVICAGSNDVGFDSCSGDSGSALLVQRGNAWVAIGIVSSGYGKCGAGGRPGLYTKISSYLDWIDSHNDQHQLNSSILFQKLNSNMPS</sequence>
<evidence type="ECO:0000313" key="6">
    <source>
        <dbReference type="Proteomes" id="UP001642540"/>
    </source>
</evidence>
<protein>
    <recommendedName>
        <fullName evidence="4">Peptidase S1 domain-containing protein</fullName>
    </recommendedName>
</protein>
<dbReference type="PROSITE" id="PS00135">
    <property type="entry name" value="TRYPSIN_SER"/>
    <property type="match status" value="1"/>
</dbReference>
<dbReference type="SUPFAM" id="SSF50494">
    <property type="entry name" value="Trypsin-like serine proteases"/>
    <property type="match status" value="1"/>
</dbReference>
<dbReference type="InterPro" id="IPR001314">
    <property type="entry name" value="Peptidase_S1A"/>
</dbReference>
<dbReference type="InterPro" id="IPR018114">
    <property type="entry name" value="TRYPSIN_HIS"/>
</dbReference>
<keyword evidence="3" id="KW-0645">Protease</keyword>
<organism evidence="5 6">
    <name type="scientific">Orchesella dallaii</name>
    <dbReference type="NCBI Taxonomy" id="48710"/>
    <lineage>
        <taxon>Eukaryota</taxon>
        <taxon>Metazoa</taxon>
        <taxon>Ecdysozoa</taxon>
        <taxon>Arthropoda</taxon>
        <taxon>Hexapoda</taxon>
        <taxon>Collembola</taxon>
        <taxon>Entomobryomorpha</taxon>
        <taxon>Entomobryoidea</taxon>
        <taxon>Orchesellidae</taxon>
        <taxon>Orchesellinae</taxon>
        <taxon>Orchesella</taxon>
    </lineage>
</organism>
<gene>
    <name evidence="5" type="ORF">ODALV1_LOCUS13407</name>
</gene>
<dbReference type="EMBL" id="CAXLJM020000041">
    <property type="protein sequence ID" value="CAL8109481.1"/>
    <property type="molecule type" value="Genomic_DNA"/>
</dbReference>
<dbReference type="PROSITE" id="PS50240">
    <property type="entry name" value="TRYPSIN_DOM"/>
    <property type="match status" value="1"/>
</dbReference>
<name>A0ABP1QNF3_9HEXA</name>
<comment type="caution">
    <text evidence="5">The sequence shown here is derived from an EMBL/GenBank/DDBJ whole genome shotgun (WGS) entry which is preliminary data.</text>
</comment>
<dbReference type="InterPro" id="IPR001254">
    <property type="entry name" value="Trypsin_dom"/>
</dbReference>
<proteinExistence type="inferred from homology"/>
<dbReference type="InterPro" id="IPR009003">
    <property type="entry name" value="Peptidase_S1_PA"/>
</dbReference>
<reference evidence="5 6" key="1">
    <citation type="submission" date="2024-08" db="EMBL/GenBank/DDBJ databases">
        <authorList>
            <person name="Cucini C."/>
            <person name="Frati F."/>
        </authorList>
    </citation>
    <scope>NUCLEOTIDE SEQUENCE [LARGE SCALE GENOMIC DNA]</scope>
</reference>
<dbReference type="PRINTS" id="PR00722">
    <property type="entry name" value="CHYMOTRYPSIN"/>
</dbReference>